<dbReference type="CDD" id="cd02440">
    <property type="entry name" value="AdoMet_MTases"/>
    <property type="match status" value="1"/>
</dbReference>
<evidence type="ECO:0000313" key="6">
    <source>
        <dbReference type="EMBL" id="THV23797.1"/>
    </source>
</evidence>
<gene>
    <name evidence="6" type="ORF">FAA97_07360</name>
</gene>
<dbReference type="Gene3D" id="3.40.50.150">
    <property type="entry name" value="Vaccinia Virus protein VP39"/>
    <property type="match status" value="1"/>
</dbReference>
<name>A0A4S8P1A6_9HYPH</name>
<dbReference type="PROSITE" id="PS51556">
    <property type="entry name" value="SAM_MT_MG_PIX"/>
    <property type="match status" value="1"/>
</dbReference>
<evidence type="ECO:0000256" key="3">
    <source>
        <dbReference type="ARBA" id="ARBA00022691"/>
    </source>
</evidence>
<dbReference type="Pfam" id="PF07109">
    <property type="entry name" value="Mg-por_mtran_C"/>
    <property type="match status" value="1"/>
</dbReference>
<evidence type="ECO:0000313" key="7">
    <source>
        <dbReference type="Proteomes" id="UP000308828"/>
    </source>
</evidence>
<dbReference type="InterPro" id="IPR010251">
    <property type="entry name" value="Mg_prot_MeTrfase"/>
</dbReference>
<dbReference type="EC" id="2.1.1.11" evidence="4"/>
<dbReference type="GO" id="GO:0032259">
    <property type="term" value="P:methylation"/>
    <property type="evidence" value="ECO:0007669"/>
    <property type="project" value="UniProtKB-KW"/>
</dbReference>
<keyword evidence="2 6" id="KW-0808">Transferase</keyword>
<dbReference type="GO" id="GO:0046406">
    <property type="term" value="F:magnesium protoporphyrin IX methyltransferase activity"/>
    <property type="evidence" value="ECO:0007669"/>
    <property type="project" value="UniProtKB-UniRule"/>
</dbReference>
<dbReference type="PANTHER" id="PTHR43464">
    <property type="entry name" value="METHYLTRANSFERASE"/>
    <property type="match status" value="1"/>
</dbReference>
<dbReference type="InterPro" id="IPR029063">
    <property type="entry name" value="SAM-dependent_MTases_sf"/>
</dbReference>
<dbReference type="EMBL" id="STGV01000002">
    <property type="protein sequence ID" value="THV23797.1"/>
    <property type="molecule type" value="Genomic_DNA"/>
</dbReference>
<evidence type="ECO:0000259" key="5">
    <source>
        <dbReference type="Pfam" id="PF07109"/>
    </source>
</evidence>
<keyword evidence="1 6" id="KW-0489">Methyltransferase</keyword>
<accession>A0A4S8P1A6</accession>
<dbReference type="GO" id="GO:0015995">
    <property type="term" value="P:chlorophyll biosynthetic process"/>
    <property type="evidence" value="ECO:0007669"/>
    <property type="project" value="UniProtKB-UniRule"/>
</dbReference>
<dbReference type="InterPro" id="IPR010940">
    <property type="entry name" value="Mg_prot_MeTrfase_C"/>
</dbReference>
<keyword evidence="3" id="KW-0949">S-adenosyl-L-methionine</keyword>
<dbReference type="Proteomes" id="UP000308828">
    <property type="component" value="Unassembled WGS sequence"/>
</dbReference>
<dbReference type="SUPFAM" id="SSF53335">
    <property type="entry name" value="S-adenosyl-L-methionine-dependent methyltransferases"/>
    <property type="match status" value="1"/>
</dbReference>
<evidence type="ECO:0000256" key="2">
    <source>
        <dbReference type="ARBA" id="ARBA00022679"/>
    </source>
</evidence>
<protein>
    <recommendedName>
        <fullName evidence="4">Magnesium protoporphyrin IX methyltransferase</fullName>
        <ecNumber evidence="4">2.1.1.11</ecNumber>
    </recommendedName>
</protein>
<organism evidence="6 7">
    <name type="scientific">Peteryoungia ipomoeae</name>
    <dbReference type="NCBI Taxonomy" id="1210932"/>
    <lineage>
        <taxon>Bacteria</taxon>
        <taxon>Pseudomonadati</taxon>
        <taxon>Pseudomonadota</taxon>
        <taxon>Alphaproteobacteria</taxon>
        <taxon>Hyphomicrobiales</taxon>
        <taxon>Rhizobiaceae</taxon>
        <taxon>Peteryoungia</taxon>
    </lineage>
</organism>
<sequence>MSQADYIRRTGEIEHYFDRTALDAWKRLTGDQPVSGIRATVRKGREEMRGTLASWLPQDLTGWRVLDAGCGSGVLSFELVARGADVVAIDLSAQMIAHARQRAHDLEASQGRFRGSVTFHSGDMLDPRHGRFDAVVAMDVLIHYRPADAVRVLHALAERTDRQMVFTLAPGSRLLRAMLAAGKVFPRGNRAPAIYPVDPSRLVDEMLHHPEFAAWQAGRSHKVAVGFYTSQAMEVIRS</sequence>
<dbReference type="AlphaFoldDB" id="A0A4S8P1A6"/>
<evidence type="ECO:0000256" key="1">
    <source>
        <dbReference type="ARBA" id="ARBA00022603"/>
    </source>
</evidence>
<comment type="caution">
    <text evidence="6">The sequence shown here is derived from an EMBL/GenBank/DDBJ whole genome shotgun (WGS) entry which is preliminary data.</text>
</comment>
<dbReference type="NCBIfam" id="TIGR02021">
    <property type="entry name" value="BchM-ChlM"/>
    <property type="match status" value="1"/>
</dbReference>
<dbReference type="RefSeq" id="WP_136597892.1">
    <property type="nucleotide sequence ID" value="NZ_STGV01000002.1"/>
</dbReference>
<dbReference type="Pfam" id="PF03602">
    <property type="entry name" value="Cons_hypoth95"/>
    <property type="match status" value="1"/>
</dbReference>
<keyword evidence="7" id="KW-1185">Reference proteome</keyword>
<feature type="domain" description="Magnesium-protoporphyrin IX methyltransferase C-terminal" evidence="5">
    <location>
        <begin position="137"/>
        <end position="237"/>
    </location>
</feature>
<evidence type="ECO:0000256" key="4">
    <source>
        <dbReference type="NCBIfam" id="TIGR02021"/>
    </source>
</evidence>
<dbReference type="OrthoDB" id="9765084at2"/>
<proteinExistence type="predicted"/>
<dbReference type="PANTHER" id="PTHR43464:SF19">
    <property type="entry name" value="UBIQUINONE BIOSYNTHESIS O-METHYLTRANSFERASE, MITOCHONDRIAL"/>
    <property type="match status" value="1"/>
</dbReference>
<reference evidence="6 7" key="1">
    <citation type="submission" date="2019-04" db="EMBL/GenBank/DDBJ databases">
        <title>Genome sequence of strain shin9-1.</title>
        <authorList>
            <person name="Gao J."/>
            <person name="Sun J."/>
        </authorList>
    </citation>
    <scope>NUCLEOTIDE SEQUENCE [LARGE SCALE GENOMIC DNA]</scope>
    <source>
        <strain evidence="7">shin9-1</strain>
    </source>
</reference>